<dbReference type="InterPro" id="IPR035952">
    <property type="entry name" value="Rhomboid-like_sf"/>
</dbReference>
<dbReference type="GO" id="GO:0006508">
    <property type="term" value="P:proteolysis"/>
    <property type="evidence" value="ECO:0007669"/>
    <property type="project" value="UniProtKB-KW"/>
</dbReference>
<sequence length="158" mass="18088">MLLLGALSKDHIRDGEVWRLLTYGFGHMSFIHFLLNMPILLILSRPLEKYFGSKIYAVIYSFLIVIPGIFVVLFYTGQYPLAGSLGVGFGLLGIYLYMLLRWKYHLTTYDKNFIIFFLVFAMIFTFSVPDISVSGHIGGLFTGFILMSIYSVIKKFIL</sequence>
<keyword evidence="9" id="KW-0645">Protease</keyword>
<dbReference type="EMBL" id="FOES01000033">
    <property type="protein sequence ID" value="SEQ89982.1"/>
    <property type="molecule type" value="Genomic_DNA"/>
</dbReference>
<feature type="domain" description="Peptidase S54 rhomboid" evidence="8">
    <location>
        <begin position="15"/>
        <end position="150"/>
    </location>
</feature>
<dbReference type="Gene3D" id="1.20.1540.10">
    <property type="entry name" value="Rhomboid-like"/>
    <property type="match status" value="1"/>
</dbReference>
<dbReference type="GO" id="GO:0004252">
    <property type="term" value="F:serine-type endopeptidase activity"/>
    <property type="evidence" value="ECO:0007669"/>
    <property type="project" value="InterPro"/>
</dbReference>
<feature type="transmembrane region" description="Helical" evidence="7">
    <location>
        <begin position="55"/>
        <end position="75"/>
    </location>
</feature>
<keyword evidence="4" id="KW-0378">Hydrolase</keyword>
<evidence type="ECO:0000256" key="2">
    <source>
        <dbReference type="ARBA" id="ARBA00009045"/>
    </source>
</evidence>
<dbReference type="SUPFAM" id="SSF144091">
    <property type="entry name" value="Rhomboid-like"/>
    <property type="match status" value="1"/>
</dbReference>
<evidence type="ECO:0000256" key="4">
    <source>
        <dbReference type="ARBA" id="ARBA00022801"/>
    </source>
</evidence>
<name>A0A1H9JT29_9BACI</name>
<dbReference type="Pfam" id="PF01694">
    <property type="entry name" value="Rhomboid"/>
    <property type="match status" value="1"/>
</dbReference>
<evidence type="ECO:0000256" key="7">
    <source>
        <dbReference type="SAM" id="Phobius"/>
    </source>
</evidence>
<keyword evidence="3 7" id="KW-0812">Transmembrane</keyword>
<evidence type="ECO:0000256" key="1">
    <source>
        <dbReference type="ARBA" id="ARBA00004141"/>
    </source>
</evidence>
<organism evidence="9 10">
    <name type="scientific">Piscibacillus halophilus</name>
    <dbReference type="NCBI Taxonomy" id="571933"/>
    <lineage>
        <taxon>Bacteria</taxon>
        <taxon>Bacillati</taxon>
        <taxon>Bacillota</taxon>
        <taxon>Bacilli</taxon>
        <taxon>Bacillales</taxon>
        <taxon>Bacillaceae</taxon>
        <taxon>Piscibacillus</taxon>
    </lineage>
</organism>
<reference evidence="9 10" key="1">
    <citation type="submission" date="2016-10" db="EMBL/GenBank/DDBJ databases">
        <authorList>
            <person name="de Groot N.N."/>
        </authorList>
    </citation>
    <scope>NUCLEOTIDE SEQUENCE [LARGE SCALE GENOMIC DNA]</scope>
    <source>
        <strain evidence="9 10">DSM 21633</strain>
    </source>
</reference>
<proteinExistence type="inferred from homology"/>
<evidence type="ECO:0000256" key="5">
    <source>
        <dbReference type="ARBA" id="ARBA00022989"/>
    </source>
</evidence>
<comment type="subcellular location">
    <subcellularLocation>
        <location evidence="1">Membrane</location>
        <topology evidence="1">Multi-pass membrane protein</topology>
    </subcellularLocation>
</comment>
<feature type="transmembrane region" description="Helical" evidence="7">
    <location>
        <begin position="135"/>
        <end position="153"/>
    </location>
</feature>
<feature type="transmembrane region" description="Helical" evidence="7">
    <location>
        <begin position="112"/>
        <end position="129"/>
    </location>
</feature>
<evidence type="ECO:0000256" key="6">
    <source>
        <dbReference type="ARBA" id="ARBA00023136"/>
    </source>
</evidence>
<keyword evidence="10" id="KW-1185">Reference proteome</keyword>
<keyword evidence="6 7" id="KW-0472">Membrane</keyword>
<accession>A0A1H9JT29</accession>
<feature type="transmembrane region" description="Helical" evidence="7">
    <location>
        <begin position="20"/>
        <end position="43"/>
    </location>
</feature>
<dbReference type="STRING" id="571933.SAMN05216362_1332"/>
<dbReference type="AlphaFoldDB" id="A0A1H9JT29"/>
<evidence type="ECO:0000313" key="10">
    <source>
        <dbReference type="Proteomes" id="UP000199427"/>
    </source>
</evidence>
<feature type="transmembrane region" description="Helical" evidence="7">
    <location>
        <begin position="81"/>
        <end position="100"/>
    </location>
</feature>
<evidence type="ECO:0000256" key="3">
    <source>
        <dbReference type="ARBA" id="ARBA00022692"/>
    </source>
</evidence>
<dbReference type="PANTHER" id="PTHR43731:SF14">
    <property type="entry name" value="PRESENILIN-ASSOCIATED RHOMBOID-LIKE PROTEIN, MITOCHONDRIAL"/>
    <property type="match status" value="1"/>
</dbReference>
<dbReference type="GO" id="GO:0016020">
    <property type="term" value="C:membrane"/>
    <property type="evidence" value="ECO:0007669"/>
    <property type="project" value="UniProtKB-SubCell"/>
</dbReference>
<dbReference type="Proteomes" id="UP000199427">
    <property type="component" value="Unassembled WGS sequence"/>
</dbReference>
<evidence type="ECO:0000313" key="9">
    <source>
        <dbReference type="EMBL" id="SEQ89982.1"/>
    </source>
</evidence>
<evidence type="ECO:0000259" key="8">
    <source>
        <dbReference type="Pfam" id="PF01694"/>
    </source>
</evidence>
<comment type="similarity">
    <text evidence="2">Belongs to the peptidase S54 family.</text>
</comment>
<dbReference type="InterPro" id="IPR050925">
    <property type="entry name" value="Rhomboid_protease_S54"/>
</dbReference>
<dbReference type="PANTHER" id="PTHR43731">
    <property type="entry name" value="RHOMBOID PROTEASE"/>
    <property type="match status" value="1"/>
</dbReference>
<protein>
    <submittedName>
        <fullName evidence="9">Rhomboid protease GluP</fullName>
    </submittedName>
</protein>
<keyword evidence="5 7" id="KW-1133">Transmembrane helix</keyword>
<gene>
    <name evidence="9" type="ORF">SAMN05216362_1332</name>
</gene>
<dbReference type="InterPro" id="IPR022764">
    <property type="entry name" value="Peptidase_S54_rhomboid_dom"/>
</dbReference>